<dbReference type="GO" id="GO:0003677">
    <property type="term" value="F:DNA binding"/>
    <property type="evidence" value="ECO:0007669"/>
    <property type="project" value="UniProtKB-KW"/>
</dbReference>
<dbReference type="InterPro" id="IPR036390">
    <property type="entry name" value="WH_DNA-bd_sf"/>
</dbReference>
<name>A0A1G7C8T7_9ACTN</name>
<dbReference type="GO" id="GO:0003700">
    <property type="term" value="F:DNA-binding transcription factor activity"/>
    <property type="evidence" value="ECO:0007669"/>
    <property type="project" value="InterPro"/>
</dbReference>
<dbReference type="PRINTS" id="PR00035">
    <property type="entry name" value="HTHGNTR"/>
</dbReference>
<reference evidence="6" key="1">
    <citation type="submission" date="2016-10" db="EMBL/GenBank/DDBJ databases">
        <authorList>
            <person name="Varghese N."/>
            <person name="Submissions S."/>
        </authorList>
    </citation>
    <scope>NUCLEOTIDE SEQUENCE [LARGE SCALE GENOMIC DNA]</scope>
    <source>
        <strain evidence="6">CGMCC 4.6858</strain>
    </source>
</reference>
<dbReference type="InterPro" id="IPR050679">
    <property type="entry name" value="Bact_HTH_transcr_reg"/>
</dbReference>
<proteinExistence type="predicted"/>
<dbReference type="PANTHER" id="PTHR44846">
    <property type="entry name" value="MANNOSYL-D-GLYCERATE TRANSPORT/METABOLISM SYSTEM REPRESSOR MNGR-RELATED"/>
    <property type="match status" value="1"/>
</dbReference>
<organism evidence="5 6">
    <name type="scientific">Nocardioides lianchengensis</name>
    <dbReference type="NCBI Taxonomy" id="1045774"/>
    <lineage>
        <taxon>Bacteria</taxon>
        <taxon>Bacillati</taxon>
        <taxon>Actinomycetota</taxon>
        <taxon>Actinomycetes</taxon>
        <taxon>Propionibacteriales</taxon>
        <taxon>Nocardioidaceae</taxon>
        <taxon>Nocardioides</taxon>
    </lineage>
</organism>
<feature type="domain" description="HTH gntR-type" evidence="4">
    <location>
        <begin position="1"/>
        <end position="67"/>
    </location>
</feature>
<gene>
    <name evidence="5" type="ORF">SAMN05421872_1227</name>
</gene>
<dbReference type="Gene3D" id="1.10.10.10">
    <property type="entry name" value="Winged helix-like DNA-binding domain superfamily/Winged helix DNA-binding domain"/>
    <property type="match status" value="1"/>
</dbReference>
<dbReference type="SMART" id="SM00866">
    <property type="entry name" value="UTRA"/>
    <property type="match status" value="1"/>
</dbReference>
<evidence type="ECO:0000313" key="6">
    <source>
        <dbReference type="Proteomes" id="UP000199034"/>
    </source>
</evidence>
<dbReference type="PANTHER" id="PTHR44846:SF17">
    <property type="entry name" value="GNTR-FAMILY TRANSCRIPTIONAL REGULATOR"/>
    <property type="match status" value="1"/>
</dbReference>
<protein>
    <submittedName>
        <fullName evidence="5">GntR family transcriptional regulator</fullName>
    </submittedName>
</protein>
<dbReference type="InterPro" id="IPR011663">
    <property type="entry name" value="UTRA"/>
</dbReference>
<keyword evidence="2" id="KW-0238">DNA-binding</keyword>
<keyword evidence="6" id="KW-1185">Reference proteome</keyword>
<dbReference type="Gene3D" id="3.40.1410.10">
    <property type="entry name" value="Chorismate lyase-like"/>
    <property type="match status" value="1"/>
</dbReference>
<sequence length="248" mass="26867">MHARIAEELRGRIARGELARGTALPSEAQLCQQFGASRGTIRSALATLRQQGLIGGGQGRSPMVLDSALGQPFETLISFSTWAQDAGRVPGQRTIEVARRQASVVAATALQLDEDTPVVDVLRLRLLDGEPAMLERSTFVTEVGRLLFDFDPDSGSIWAYLTAQGADLHSARHTFDAVAADEVDAELLQVEVGSPLLRERRLSTTSSGVPLEYSDDRYRPDRVTFTIANSHASAAGVRPDLRILKESS</sequence>
<dbReference type="InterPro" id="IPR028978">
    <property type="entry name" value="Chorismate_lyase_/UTRA_dom_sf"/>
</dbReference>
<dbReference type="Pfam" id="PF07702">
    <property type="entry name" value="UTRA"/>
    <property type="match status" value="1"/>
</dbReference>
<dbReference type="Proteomes" id="UP000199034">
    <property type="component" value="Unassembled WGS sequence"/>
</dbReference>
<dbReference type="SUPFAM" id="SSF46785">
    <property type="entry name" value="Winged helix' DNA-binding domain"/>
    <property type="match status" value="1"/>
</dbReference>
<dbReference type="SUPFAM" id="SSF64288">
    <property type="entry name" value="Chorismate lyase-like"/>
    <property type="match status" value="1"/>
</dbReference>
<dbReference type="Pfam" id="PF00392">
    <property type="entry name" value="GntR"/>
    <property type="match status" value="1"/>
</dbReference>
<evidence type="ECO:0000256" key="2">
    <source>
        <dbReference type="ARBA" id="ARBA00023125"/>
    </source>
</evidence>
<dbReference type="InterPro" id="IPR000524">
    <property type="entry name" value="Tscrpt_reg_HTH_GntR"/>
</dbReference>
<dbReference type="SMART" id="SM00345">
    <property type="entry name" value="HTH_GNTR"/>
    <property type="match status" value="1"/>
</dbReference>
<dbReference type="CDD" id="cd07377">
    <property type="entry name" value="WHTH_GntR"/>
    <property type="match status" value="1"/>
</dbReference>
<dbReference type="PROSITE" id="PS50949">
    <property type="entry name" value="HTH_GNTR"/>
    <property type="match status" value="1"/>
</dbReference>
<dbReference type="AlphaFoldDB" id="A0A1G7C8T7"/>
<keyword evidence="3" id="KW-0804">Transcription</keyword>
<evidence type="ECO:0000313" key="5">
    <source>
        <dbReference type="EMBL" id="SDE34835.1"/>
    </source>
</evidence>
<evidence type="ECO:0000256" key="1">
    <source>
        <dbReference type="ARBA" id="ARBA00023015"/>
    </source>
</evidence>
<keyword evidence="1" id="KW-0805">Transcription regulation</keyword>
<accession>A0A1G7C8T7</accession>
<dbReference type="EMBL" id="FMZM01000022">
    <property type="protein sequence ID" value="SDE34835.1"/>
    <property type="molecule type" value="Genomic_DNA"/>
</dbReference>
<evidence type="ECO:0000256" key="3">
    <source>
        <dbReference type="ARBA" id="ARBA00023163"/>
    </source>
</evidence>
<dbReference type="STRING" id="1045774.SAMN05421872_1227"/>
<dbReference type="InterPro" id="IPR036388">
    <property type="entry name" value="WH-like_DNA-bd_sf"/>
</dbReference>
<evidence type="ECO:0000259" key="4">
    <source>
        <dbReference type="PROSITE" id="PS50949"/>
    </source>
</evidence>
<dbReference type="GO" id="GO:0045892">
    <property type="term" value="P:negative regulation of DNA-templated transcription"/>
    <property type="evidence" value="ECO:0007669"/>
    <property type="project" value="TreeGrafter"/>
</dbReference>